<protein>
    <submittedName>
        <fullName evidence="2">Uncharacterized protein</fullName>
    </submittedName>
</protein>
<dbReference type="EMBL" id="LAZR01052993">
    <property type="protein sequence ID" value="KKK81731.1"/>
    <property type="molecule type" value="Genomic_DNA"/>
</dbReference>
<feature type="compositionally biased region" description="Basic residues" evidence="1">
    <location>
        <begin position="28"/>
        <end position="38"/>
    </location>
</feature>
<proteinExistence type="predicted"/>
<gene>
    <name evidence="2" type="ORF">LCGC14_2810490</name>
</gene>
<feature type="region of interest" description="Disordered" evidence="1">
    <location>
        <begin position="1"/>
        <end position="38"/>
    </location>
</feature>
<accession>A0A0F9BBB9</accession>
<evidence type="ECO:0000256" key="1">
    <source>
        <dbReference type="SAM" id="MobiDB-lite"/>
    </source>
</evidence>
<comment type="caution">
    <text evidence="2">The sequence shown here is derived from an EMBL/GenBank/DDBJ whole genome shotgun (WGS) entry which is preliminary data.</text>
</comment>
<organism evidence="2">
    <name type="scientific">marine sediment metagenome</name>
    <dbReference type="NCBI Taxonomy" id="412755"/>
    <lineage>
        <taxon>unclassified sequences</taxon>
        <taxon>metagenomes</taxon>
        <taxon>ecological metagenomes</taxon>
    </lineage>
</organism>
<reference evidence="2" key="1">
    <citation type="journal article" date="2015" name="Nature">
        <title>Complex archaea that bridge the gap between prokaryotes and eukaryotes.</title>
        <authorList>
            <person name="Spang A."/>
            <person name="Saw J.H."/>
            <person name="Jorgensen S.L."/>
            <person name="Zaremba-Niedzwiedzka K."/>
            <person name="Martijn J."/>
            <person name="Lind A.E."/>
            <person name="van Eijk R."/>
            <person name="Schleper C."/>
            <person name="Guy L."/>
            <person name="Ettema T.J."/>
        </authorList>
    </citation>
    <scope>NUCLEOTIDE SEQUENCE</scope>
</reference>
<name>A0A0F9BBB9_9ZZZZ</name>
<evidence type="ECO:0000313" key="2">
    <source>
        <dbReference type="EMBL" id="KKK81731.1"/>
    </source>
</evidence>
<sequence>MSSKRRRRRECGEKRHYANQAEAQEVARRRRKPGERLRPYKCRFGPHWHIGHTPKKVRQAIAARRKELWQ</sequence>
<dbReference type="AlphaFoldDB" id="A0A0F9BBB9"/>